<accession>A0A1G7R927</accession>
<dbReference type="AlphaFoldDB" id="A0A1G7R927"/>
<evidence type="ECO:0008006" key="3">
    <source>
        <dbReference type="Google" id="ProtNLM"/>
    </source>
</evidence>
<keyword evidence="2" id="KW-1185">Reference proteome</keyword>
<evidence type="ECO:0000313" key="2">
    <source>
        <dbReference type="Proteomes" id="UP000199355"/>
    </source>
</evidence>
<organism evidence="1 2">
    <name type="scientific">Desulfovibrio legallii</name>
    <dbReference type="NCBI Taxonomy" id="571438"/>
    <lineage>
        <taxon>Bacteria</taxon>
        <taxon>Pseudomonadati</taxon>
        <taxon>Thermodesulfobacteriota</taxon>
        <taxon>Desulfovibrionia</taxon>
        <taxon>Desulfovibrionales</taxon>
        <taxon>Desulfovibrionaceae</taxon>
        <taxon>Desulfovibrio</taxon>
    </lineage>
</organism>
<sequence>MSKVMIDNCVMSTGTSDPARWRRIDSNPNSFCPGNKLLIYEIKQLSESQRKEMSEVLAIGRAVRDNVFQAYYYTELMWEIFQGYHSVENNLSPLAAFRDTQFESVPAPIERGKLFSSANWVKGEEVELFMDFLLKVDPADFHIKVQRMAKFTGFELNNAKNISVFQQMCDVKALGRKRARDAYHLWAAECSGIEYFLTVDKKFLNPYRTSVRDEKISLKCRAVSPSELIEELGISTDGIFIPESGKRFLMSGMSL</sequence>
<protein>
    <recommendedName>
        <fullName evidence="3">PIN domain-containing protein</fullName>
    </recommendedName>
</protein>
<evidence type="ECO:0000313" key="1">
    <source>
        <dbReference type="EMBL" id="SDG07257.1"/>
    </source>
</evidence>
<gene>
    <name evidence="1" type="ORF">SAMN05192586_1341</name>
</gene>
<name>A0A1G7R927_9BACT</name>
<dbReference type="Proteomes" id="UP000199355">
    <property type="component" value="Unassembled WGS sequence"/>
</dbReference>
<proteinExistence type="predicted"/>
<reference evidence="2" key="1">
    <citation type="submission" date="2016-10" db="EMBL/GenBank/DDBJ databases">
        <authorList>
            <person name="Varghese N."/>
            <person name="Submissions S."/>
        </authorList>
    </citation>
    <scope>NUCLEOTIDE SEQUENCE [LARGE SCALE GENOMIC DNA]</scope>
    <source>
        <strain evidence="2">KHC7</strain>
    </source>
</reference>
<dbReference type="EMBL" id="FNBX01000034">
    <property type="protein sequence ID" value="SDG07257.1"/>
    <property type="molecule type" value="Genomic_DNA"/>
</dbReference>